<evidence type="ECO:0000313" key="2">
    <source>
        <dbReference type="Proteomes" id="UP001054837"/>
    </source>
</evidence>
<reference evidence="1 2" key="1">
    <citation type="submission" date="2021-06" db="EMBL/GenBank/DDBJ databases">
        <title>Caerostris darwini draft genome.</title>
        <authorList>
            <person name="Kono N."/>
            <person name="Arakawa K."/>
        </authorList>
    </citation>
    <scope>NUCLEOTIDE SEQUENCE [LARGE SCALE GENOMIC DNA]</scope>
</reference>
<accession>A0AAV4TPV1</accession>
<dbReference type="Proteomes" id="UP001054837">
    <property type="component" value="Unassembled WGS sequence"/>
</dbReference>
<comment type="caution">
    <text evidence="1">The sequence shown here is derived from an EMBL/GenBank/DDBJ whole genome shotgun (WGS) entry which is preliminary data.</text>
</comment>
<dbReference type="AlphaFoldDB" id="A0AAV4TPV1"/>
<proteinExistence type="predicted"/>
<protein>
    <submittedName>
        <fullName evidence="1">Uncharacterized protein</fullName>
    </submittedName>
</protein>
<sequence>MVLWRKQVALFKKAVLEAKRKCFDDFISNINYKEDSMKTYKFLSTLQNKRPVPKKEPIYFNGAILTSDKVVANAFGQSYAKNQKKGPFARKFSSQIKNEIRDAGYLPQPNCKGCFGQSKHLNSSVCGF</sequence>
<organism evidence="1 2">
    <name type="scientific">Caerostris darwini</name>
    <dbReference type="NCBI Taxonomy" id="1538125"/>
    <lineage>
        <taxon>Eukaryota</taxon>
        <taxon>Metazoa</taxon>
        <taxon>Ecdysozoa</taxon>
        <taxon>Arthropoda</taxon>
        <taxon>Chelicerata</taxon>
        <taxon>Arachnida</taxon>
        <taxon>Araneae</taxon>
        <taxon>Araneomorphae</taxon>
        <taxon>Entelegynae</taxon>
        <taxon>Araneoidea</taxon>
        <taxon>Araneidae</taxon>
        <taxon>Caerostris</taxon>
    </lineage>
</organism>
<keyword evidence="2" id="KW-1185">Reference proteome</keyword>
<name>A0AAV4TPV1_9ARAC</name>
<dbReference type="EMBL" id="BPLQ01010011">
    <property type="protein sequence ID" value="GIY47774.1"/>
    <property type="molecule type" value="Genomic_DNA"/>
</dbReference>
<evidence type="ECO:0000313" key="1">
    <source>
        <dbReference type="EMBL" id="GIY47774.1"/>
    </source>
</evidence>
<gene>
    <name evidence="1" type="primary">HNAJ_LOCUS12715</name>
    <name evidence="1" type="ORF">CDAR_77251</name>
</gene>